<evidence type="ECO:0000313" key="2">
    <source>
        <dbReference type="Proteomes" id="UP000789920"/>
    </source>
</evidence>
<dbReference type="Proteomes" id="UP000789920">
    <property type="component" value="Unassembled WGS sequence"/>
</dbReference>
<comment type="caution">
    <text evidence="1">The sequence shown here is derived from an EMBL/GenBank/DDBJ whole genome shotgun (WGS) entry which is preliminary data.</text>
</comment>
<gene>
    <name evidence="1" type="ORF">RPERSI_LOCUS27838</name>
</gene>
<feature type="non-terminal residue" evidence="1">
    <location>
        <position position="56"/>
    </location>
</feature>
<evidence type="ECO:0000313" key="1">
    <source>
        <dbReference type="EMBL" id="CAG8830532.1"/>
    </source>
</evidence>
<name>A0ACA9S9E2_9GLOM</name>
<organism evidence="1 2">
    <name type="scientific">Racocetra persica</name>
    <dbReference type="NCBI Taxonomy" id="160502"/>
    <lineage>
        <taxon>Eukaryota</taxon>
        <taxon>Fungi</taxon>
        <taxon>Fungi incertae sedis</taxon>
        <taxon>Mucoromycota</taxon>
        <taxon>Glomeromycotina</taxon>
        <taxon>Glomeromycetes</taxon>
        <taxon>Diversisporales</taxon>
        <taxon>Gigasporaceae</taxon>
        <taxon>Racocetra</taxon>
    </lineage>
</organism>
<keyword evidence="2" id="KW-1185">Reference proteome</keyword>
<sequence>YDASLEKTINEFKIDWYRYMGASEDDIGVFELKATEWYVKTNDGLAAFSQAYMTLS</sequence>
<reference evidence="1" key="1">
    <citation type="submission" date="2021-06" db="EMBL/GenBank/DDBJ databases">
        <authorList>
            <person name="Kallberg Y."/>
            <person name="Tangrot J."/>
            <person name="Rosling A."/>
        </authorList>
    </citation>
    <scope>NUCLEOTIDE SEQUENCE</scope>
    <source>
        <strain evidence="1">MA461A</strain>
    </source>
</reference>
<protein>
    <submittedName>
        <fullName evidence="1">30262_t:CDS:1</fullName>
    </submittedName>
</protein>
<dbReference type="EMBL" id="CAJVQC010099349">
    <property type="protein sequence ID" value="CAG8830532.1"/>
    <property type="molecule type" value="Genomic_DNA"/>
</dbReference>
<feature type="non-terminal residue" evidence="1">
    <location>
        <position position="1"/>
    </location>
</feature>
<proteinExistence type="predicted"/>
<accession>A0ACA9S9E2</accession>